<dbReference type="EMBL" id="CYUD01000001">
    <property type="protein sequence ID" value="CUJ86101.1"/>
    <property type="molecule type" value="Genomic_DNA"/>
</dbReference>
<dbReference type="AlphaFoldDB" id="A0A0P1I2K1"/>
<dbReference type="PROSITE" id="PS51257">
    <property type="entry name" value="PROKAR_LIPOPROTEIN"/>
    <property type="match status" value="1"/>
</dbReference>
<gene>
    <name evidence="1" type="ORF">RUE5091_00423</name>
</gene>
<name>A0A0P1I2K1_9RHOB</name>
<dbReference type="STRING" id="1715692.RUE5091_00423"/>
<dbReference type="RefSeq" id="WP_058280195.1">
    <property type="nucleotide sequence ID" value="NZ_CYUD01000001.1"/>
</dbReference>
<reference evidence="2" key="1">
    <citation type="submission" date="2015-09" db="EMBL/GenBank/DDBJ databases">
        <authorList>
            <person name="Rodrigo-Torres L."/>
            <person name="Arahal D.R."/>
        </authorList>
    </citation>
    <scope>NUCLEOTIDE SEQUENCE [LARGE SCALE GENOMIC DNA]</scope>
    <source>
        <strain evidence="2">CECT 5091</strain>
    </source>
</reference>
<protein>
    <recommendedName>
        <fullName evidence="3">Plant Basic Secretory Protein</fullName>
    </recommendedName>
</protein>
<organism evidence="1 2">
    <name type="scientific">Ruegeria denitrificans</name>
    <dbReference type="NCBI Taxonomy" id="1715692"/>
    <lineage>
        <taxon>Bacteria</taxon>
        <taxon>Pseudomonadati</taxon>
        <taxon>Pseudomonadota</taxon>
        <taxon>Alphaproteobacteria</taxon>
        <taxon>Rhodobacterales</taxon>
        <taxon>Roseobacteraceae</taxon>
        <taxon>Ruegeria</taxon>
    </lineage>
</organism>
<dbReference type="Proteomes" id="UP000051260">
    <property type="component" value="Unassembled WGS sequence"/>
</dbReference>
<proteinExistence type="predicted"/>
<accession>A0A0P1I2K1</accession>
<sequence length="228" mass="25971">MTCRILMMVLLLLASCGRPLTEQERAFASAVQGESLNLDRVRLIEGAPVAPITFYRKERPRLACRERILPPPTEGVVTAKPAAVALFNKVYFTREWYLEDYMTDFPEQMNLIAGMLLAHELTHVWQWQNRKTTGYHPLRAAAEHGGNKDPYLFDIETSPDFLSYGFEQQGAIVEEYVCCRALDPQAPRTQRLHNMLGAHFDISPLPTQPRERDVVIPWSGAKIEGICR</sequence>
<dbReference type="OrthoDB" id="8686772at2"/>
<evidence type="ECO:0008006" key="3">
    <source>
        <dbReference type="Google" id="ProtNLM"/>
    </source>
</evidence>
<keyword evidence="2" id="KW-1185">Reference proteome</keyword>
<evidence type="ECO:0000313" key="2">
    <source>
        <dbReference type="Proteomes" id="UP000051260"/>
    </source>
</evidence>
<evidence type="ECO:0000313" key="1">
    <source>
        <dbReference type="EMBL" id="CUJ86101.1"/>
    </source>
</evidence>